<name>A0ABQ5AEH9_9ASTR</name>
<comment type="caution">
    <text evidence="1">The sequence shown here is derived from an EMBL/GenBank/DDBJ whole genome shotgun (WGS) entry which is preliminary data.</text>
</comment>
<reference evidence="1" key="1">
    <citation type="journal article" date="2022" name="Int. J. Mol. Sci.">
        <title>Draft Genome of Tanacetum Coccineum: Genomic Comparison of Closely Related Tanacetum-Family Plants.</title>
        <authorList>
            <person name="Yamashiro T."/>
            <person name="Shiraishi A."/>
            <person name="Nakayama K."/>
            <person name="Satake H."/>
        </authorList>
    </citation>
    <scope>NUCLEOTIDE SEQUENCE</scope>
</reference>
<reference evidence="1" key="2">
    <citation type="submission" date="2022-01" db="EMBL/GenBank/DDBJ databases">
        <authorList>
            <person name="Yamashiro T."/>
            <person name="Shiraishi A."/>
            <person name="Satake H."/>
            <person name="Nakayama K."/>
        </authorList>
    </citation>
    <scope>NUCLEOTIDE SEQUENCE</scope>
</reference>
<sequence>MAAPGTANMVARRVTDDLIAFIGETAPPRYMKFFLTQKLAESQLQAMANQDEEHNSLLATKDAKHSEQSKLVALNDVIAEALEEIETQEANVEILDGGNDGISVTKLKVVRYHVDAQMNMRCWKWGTWGLFRSCAAEYGICHAQFVRVYTYVIVVIYVEELQNSGSFILMTLIVMSSKFPLGRLKAPKFSEVAESPRLADKMKYVFGSSRGEVESFAKLVRDLCFALRILLSKKPRLVAELEALGEREGTAKPFEHMKEIVARDAVTLREFETLLARALVGVSLKAGFVADMEEKA</sequence>
<organism evidence="1 2">
    <name type="scientific">Tanacetum coccineum</name>
    <dbReference type="NCBI Taxonomy" id="301880"/>
    <lineage>
        <taxon>Eukaryota</taxon>
        <taxon>Viridiplantae</taxon>
        <taxon>Streptophyta</taxon>
        <taxon>Embryophyta</taxon>
        <taxon>Tracheophyta</taxon>
        <taxon>Spermatophyta</taxon>
        <taxon>Magnoliopsida</taxon>
        <taxon>eudicotyledons</taxon>
        <taxon>Gunneridae</taxon>
        <taxon>Pentapetalae</taxon>
        <taxon>asterids</taxon>
        <taxon>campanulids</taxon>
        <taxon>Asterales</taxon>
        <taxon>Asteraceae</taxon>
        <taxon>Asteroideae</taxon>
        <taxon>Anthemideae</taxon>
        <taxon>Anthemidinae</taxon>
        <taxon>Tanacetum</taxon>
    </lineage>
</organism>
<evidence type="ECO:0000313" key="2">
    <source>
        <dbReference type="Proteomes" id="UP001151760"/>
    </source>
</evidence>
<protein>
    <submittedName>
        <fullName evidence="1">Uncharacterized protein</fullName>
    </submittedName>
</protein>
<keyword evidence="2" id="KW-1185">Reference proteome</keyword>
<evidence type="ECO:0000313" key="1">
    <source>
        <dbReference type="EMBL" id="GJT01086.1"/>
    </source>
</evidence>
<dbReference type="Proteomes" id="UP001151760">
    <property type="component" value="Unassembled WGS sequence"/>
</dbReference>
<dbReference type="EMBL" id="BQNB010012244">
    <property type="protein sequence ID" value="GJT01086.1"/>
    <property type="molecule type" value="Genomic_DNA"/>
</dbReference>
<proteinExistence type="predicted"/>
<gene>
    <name evidence="1" type="ORF">Tco_0822255</name>
</gene>
<accession>A0ABQ5AEH9</accession>